<protein>
    <recommendedName>
        <fullName evidence="2">NERD domain-containing protein</fullName>
    </recommendedName>
</protein>
<dbReference type="Proteomes" id="UP000237881">
    <property type="component" value="Unassembled WGS sequence"/>
</dbReference>
<dbReference type="RefSeq" id="WP_104262074.1">
    <property type="nucleotide sequence ID" value="NZ_PSUL01000005.1"/>
</dbReference>
<gene>
    <name evidence="3" type="ORF">C5C04_03895</name>
</gene>
<evidence type="ECO:0000259" key="2">
    <source>
        <dbReference type="Pfam" id="PF08378"/>
    </source>
</evidence>
<evidence type="ECO:0000256" key="1">
    <source>
        <dbReference type="SAM" id="Coils"/>
    </source>
</evidence>
<proteinExistence type="predicted"/>
<name>A0ABD6WAJ7_RATRA</name>
<accession>A0ABD6WAJ7</accession>
<dbReference type="AlphaFoldDB" id="A0ABD6WAJ7"/>
<comment type="caution">
    <text evidence="3">The sequence shown here is derived from an EMBL/GenBank/DDBJ whole genome shotgun (WGS) entry which is preliminary data.</text>
</comment>
<keyword evidence="1" id="KW-0175">Coiled coil</keyword>
<dbReference type="Pfam" id="PF08378">
    <property type="entry name" value="NERD"/>
    <property type="match status" value="1"/>
</dbReference>
<dbReference type="InterPro" id="IPR011528">
    <property type="entry name" value="NERD"/>
</dbReference>
<evidence type="ECO:0000313" key="4">
    <source>
        <dbReference type="Proteomes" id="UP000237881"/>
    </source>
</evidence>
<sequence>MNENLPWAVAAALLLALLIVALFGHRRRAAAAADAERTAQENERSTAELQRRHEDALGALAHSHETELAESRTELETRQEEADQIRTALSKTWKEEAVSHTLIREACVSAGLSGLLATNIVFVPTDSRTTRRFFAQIDHLLLTRHGAMIIEAKYWQGVVFDGIRPGTVHPSYGVLVKEDALPETFAVQIAPSTVSSLTVRTHVDHRVPALQVRIQAARFKEYLAGRGLPTPWFDTAVLYSYPDVRTYAPAWQGAGPARTRIVTGAEELTDALADLARRPQSTIAEDAWGELSTFLAQSGAHLEQVGPRTA</sequence>
<feature type="coiled-coil region" evidence="1">
    <location>
        <begin position="32"/>
        <end position="81"/>
    </location>
</feature>
<dbReference type="EMBL" id="PSUL01000005">
    <property type="protein sequence ID" value="PPF15378.1"/>
    <property type="molecule type" value="Genomic_DNA"/>
</dbReference>
<feature type="domain" description="NERD" evidence="2">
    <location>
        <begin position="119"/>
        <end position="237"/>
    </location>
</feature>
<evidence type="ECO:0000313" key="3">
    <source>
        <dbReference type="EMBL" id="PPF15378.1"/>
    </source>
</evidence>
<organism evidence="3 4">
    <name type="scientific">Rathayibacter rathayi</name>
    <name type="common">Corynebacterium rathayi</name>
    <dbReference type="NCBI Taxonomy" id="33887"/>
    <lineage>
        <taxon>Bacteria</taxon>
        <taxon>Bacillati</taxon>
        <taxon>Actinomycetota</taxon>
        <taxon>Actinomycetes</taxon>
        <taxon>Micrococcales</taxon>
        <taxon>Microbacteriaceae</taxon>
        <taxon>Rathayibacter</taxon>
    </lineage>
</organism>
<reference evidence="3 4" key="1">
    <citation type="submission" date="2018-02" db="EMBL/GenBank/DDBJ databases">
        <title>Bacteriophage NCPPB3778 and a type I-E CRISPR drive the evolution of the US Biological Select Agent, Rathayibacter toxicus.</title>
        <authorList>
            <person name="Davis E.W.II."/>
            <person name="Tabima J.F."/>
            <person name="Weisberg A.J."/>
            <person name="Lopes L.D."/>
            <person name="Wiseman M.S."/>
            <person name="Wiseman M.S."/>
            <person name="Pupko T."/>
            <person name="Belcher M.S."/>
            <person name="Sechler A.J."/>
            <person name="Tancos M.A."/>
            <person name="Schroeder B.K."/>
            <person name="Murray T.D."/>
            <person name="Luster D.G."/>
            <person name="Schneider W.L."/>
            <person name="Rogers E."/>
            <person name="Andreote F.D."/>
            <person name="Grunwald N.J."/>
            <person name="Putnam M.L."/>
            <person name="Chang J.H."/>
        </authorList>
    </citation>
    <scope>NUCLEOTIDE SEQUENCE [LARGE SCALE GENOMIC DNA]</scope>
    <source>
        <strain evidence="3 4">AY1I9</strain>
    </source>
</reference>